<dbReference type="Pfam" id="PF13926">
    <property type="entry name" value="DUF4211"/>
    <property type="match status" value="1"/>
</dbReference>
<dbReference type="InterPro" id="IPR025451">
    <property type="entry name" value="DUF4211"/>
</dbReference>
<protein>
    <recommendedName>
        <fullName evidence="1">DUF4211 domain-containing protein</fullName>
    </recommendedName>
</protein>
<dbReference type="PANTHER" id="PTHR14689">
    <property type="entry name" value="PHORBOL-ESTER_DAG-TYPE DOMAIN-CONTAINING PROTEIN"/>
    <property type="match status" value="1"/>
</dbReference>
<evidence type="ECO:0000313" key="2">
    <source>
        <dbReference type="EMBL" id="CAD7409551.1"/>
    </source>
</evidence>
<sequence length="378" mass="43897">MKLVTVKGQTKGKERKTLERMRQEQEEDPILAKIGNQLRVSGIAKLSTKYQIYQGLLFKRTGKSRVWKLCIPESMTRELIKEHYEYYGHYGAHETVHLLRESCTFTAMRRTYSGWTPQNRHIYQQVPVKFRVQNRLETIVEFMRTEMPVEDQEMIEKSMKETAKYQDNFEVYIQTLISQALDSNFLTEIFQEQDDYFLSNVKCVDEITEERKGRLLRVAQWKPSLSNSVGTWPCFNFITDLPADEKTGKLCVACDKAPVAVRVQMYGQPYNSTTLEGCQPDPKVASQKDFLVCAVCAGRVKLYNKVAHQKYLMYIECAKRVADKRLSDPKKDTTVILNELLADEAWLNQLFKTVRTSWAEIDKLEHQAKQTVPSSNKT</sequence>
<accession>A0A7R9D7K4</accession>
<proteinExistence type="predicted"/>
<name>A0A7R9D7K4_TIMPO</name>
<dbReference type="AlphaFoldDB" id="A0A7R9D7K4"/>
<dbReference type="EMBL" id="OD004227">
    <property type="protein sequence ID" value="CAD7409551.1"/>
    <property type="molecule type" value="Genomic_DNA"/>
</dbReference>
<organism evidence="2">
    <name type="scientific">Timema poppense</name>
    <name type="common">Walking stick</name>
    <dbReference type="NCBI Taxonomy" id="170557"/>
    <lineage>
        <taxon>Eukaryota</taxon>
        <taxon>Metazoa</taxon>
        <taxon>Ecdysozoa</taxon>
        <taxon>Arthropoda</taxon>
        <taxon>Hexapoda</taxon>
        <taxon>Insecta</taxon>
        <taxon>Pterygota</taxon>
        <taxon>Neoptera</taxon>
        <taxon>Polyneoptera</taxon>
        <taxon>Phasmatodea</taxon>
        <taxon>Timematodea</taxon>
        <taxon>Timematoidea</taxon>
        <taxon>Timematidae</taxon>
        <taxon>Timema</taxon>
    </lineage>
</organism>
<dbReference type="Gene3D" id="1.10.340.70">
    <property type="match status" value="1"/>
</dbReference>
<feature type="domain" description="DUF4211" evidence="1">
    <location>
        <begin position="152"/>
        <end position="275"/>
    </location>
</feature>
<dbReference type="GO" id="GO:0005634">
    <property type="term" value="C:nucleus"/>
    <property type="evidence" value="ECO:0007669"/>
    <property type="project" value="TreeGrafter"/>
</dbReference>
<evidence type="ECO:0000259" key="1">
    <source>
        <dbReference type="Pfam" id="PF13926"/>
    </source>
</evidence>
<gene>
    <name evidence="2" type="ORF">TPSB3V08_LOCUS6896</name>
</gene>
<reference evidence="2" key="1">
    <citation type="submission" date="2020-11" db="EMBL/GenBank/DDBJ databases">
        <authorList>
            <person name="Tran Van P."/>
        </authorList>
    </citation>
    <scope>NUCLEOTIDE SEQUENCE</scope>
</reference>
<dbReference type="PANTHER" id="PTHR14689:SF0">
    <property type="entry name" value="COILED-COIL DOMAIN-CONTAINING PROTEIN 82"/>
    <property type="match status" value="1"/>
</dbReference>